<comment type="subcellular location">
    <subcellularLocation>
        <location evidence="1">Membrane</location>
        <topology evidence="1">Multi-pass membrane protein</topology>
    </subcellularLocation>
</comment>
<dbReference type="HOGENOM" id="CLU_004790_4_3_1"/>
<feature type="transmembrane region" description="Helical" evidence="9">
    <location>
        <begin position="428"/>
        <end position="450"/>
    </location>
</feature>
<keyword evidence="7 9" id="KW-0472">Membrane</keyword>
<feature type="transmembrane region" description="Helical" evidence="9">
    <location>
        <begin position="144"/>
        <end position="166"/>
    </location>
</feature>
<dbReference type="Pfam" id="PF00854">
    <property type="entry name" value="PTR2"/>
    <property type="match status" value="1"/>
</dbReference>
<keyword evidence="5" id="KW-0571">Peptide transport</keyword>
<dbReference type="InterPro" id="IPR000109">
    <property type="entry name" value="POT_fam"/>
</dbReference>
<feature type="transmembrane region" description="Helical" evidence="9">
    <location>
        <begin position="233"/>
        <end position="252"/>
    </location>
</feature>
<dbReference type="GO" id="GO:0140206">
    <property type="term" value="P:dipeptide import across plasma membrane"/>
    <property type="evidence" value="ECO:0000318"/>
    <property type="project" value="GO_Central"/>
</dbReference>
<name>Q751Q4_EREGS</name>
<accession>Q751Q4</accession>
<evidence type="ECO:0000256" key="7">
    <source>
        <dbReference type="ARBA" id="ARBA00023136"/>
    </source>
</evidence>
<dbReference type="PANTHER" id="PTHR11654">
    <property type="entry name" value="OLIGOPEPTIDE TRANSPORTER-RELATED"/>
    <property type="match status" value="1"/>
</dbReference>
<evidence type="ECO:0000256" key="6">
    <source>
        <dbReference type="ARBA" id="ARBA00022989"/>
    </source>
</evidence>
<evidence type="ECO:0000256" key="2">
    <source>
        <dbReference type="ARBA" id="ARBA00005982"/>
    </source>
</evidence>
<feature type="transmembrane region" description="Helical" evidence="9">
    <location>
        <begin position="539"/>
        <end position="562"/>
    </location>
</feature>
<dbReference type="KEGG" id="ago:AGOS_AGL365C"/>
<evidence type="ECO:0000313" key="10">
    <source>
        <dbReference type="EMBL" id="AAS54126.1"/>
    </source>
</evidence>
<dbReference type="RefSeq" id="NP_986302.1">
    <property type="nucleotide sequence ID" value="NM_211364.1"/>
</dbReference>
<evidence type="ECO:0000256" key="9">
    <source>
        <dbReference type="SAM" id="Phobius"/>
    </source>
</evidence>
<dbReference type="InParanoid" id="Q751Q4"/>
<dbReference type="OrthoDB" id="8904098at2759"/>
<feature type="region of interest" description="Disordered" evidence="8">
    <location>
        <begin position="1"/>
        <end position="20"/>
    </location>
</feature>
<keyword evidence="11" id="KW-1185">Reference proteome</keyword>
<evidence type="ECO:0000256" key="4">
    <source>
        <dbReference type="ARBA" id="ARBA00022692"/>
    </source>
</evidence>
<keyword evidence="3" id="KW-0813">Transport</keyword>
<comment type="similarity">
    <text evidence="2">Belongs to the major facilitator superfamily. Proton-dependent oligopeptide transporter (POT/PTR) (TC 2.A.17) family.</text>
</comment>
<reference evidence="11" key="2">
    <citation type="journal article" date="2013" name="G3 (Bethesda)">
        <title>Genomes of Ashbya fungi isolated from insects reveal four mating-type loci, numerous translocations, lack of transposons, and distinct gene duplications.</title>
        <authorList>
            <person name="Dietrich F.S."/>
            <person name="Voegeli S."/>
            <person name="Kuo S."/>
            <person name="Philippsen P."/>
        </authorList>
    </citation>
    <scope>GENOME REANNOTATION</scope>
    <source>
        <strain evidence="11">ATCC 10895 / CBS 109.51 / FGSC 9923 / NRRL Y-1056</strain>
    </source>
</reference>
<feature type="transmembrane region" description="Helical" evidence="9">
    <location>
        <begin position="512"/>
        <end position="533"/>
    </location>
</feature>
<keyword evidence="6 9" id="KW-1133">Transmembrane helix</keyword>
<dbReference type="GeneID" id="4622595"/>
<dbReference type="Gene3D" id="1.20.1250.20">
    <property type="entry name" value="MFS general substrate transporter like domains"/>
    <property type="match status" value="1"/>
</dbReference>
<feature type="compositionally biased region" description="Basic and acidic residues" evidence="8">
    <location>
        <begin position="1"/>
        <end position="16"/>
    </location>
</feature>
<dbReference type="Proteomes" id="UP000000591">
    <property type="component" value="Chromosome VII"/>
</dbReference>
<protein>
    <submittedName>
        <fullName evidence="10">AGL365Cp</fullName>
    </submittedName>
</protein>
<dbReference type="OMA" id="EKDIGYW"/>
<evidence type="ECO:0000256" key="8">
    <source>
        <dbReference type="SAM" id="MobiDB-lite"/>
    </source>
</evidence>
<proteinExistence type="inferred from homology"/>
<evidence type="ECO:0000256" key="5">
    <source>
        <dbReference type="ARBA" id="ARBA00022856"/>
    </source>
</evidence>
<dbReference type="FunCoup" id="Q751Q4">
    <property type="interactions" value="1154"/>
</dbReference>
<keyword evidence="5" id="KW-0653">Protein transport</keyword>
<dbReference type="InterPro" id="IPR036259">
    <property type="entry name" value="MFS_trans_sf"/>
</dbReference>
<organism evidence="10 11">
    <name type="scientific">Eremothecium gossypii (strain ATCC 10895 / CBS 109.51 / FGSC 9923 / NRRL Y-1056)</name>
    <name type="common">Yeast</name>
    <name type="synonym">Ashbya gossypii</name>
    <dbReference type="NCBI Taxonomy" id="284811"/>
    <lineage>
        <taxon>Eukaryota</taxon>
        <taxon>Fungi</taxon>
        <taxon>Dikarya</taxon>
        <taxon>Ascomycota</taxon>
        <taxon>Saccharomycotina</taxon>
        <taxon>Saccharomycetes</taxon>
        <taxon>Saccharomycetales</taxon>
        <taxon>Saccharomycetaceae</taxon>
        <taxon>Eremothecium</taxon>
    </lineage>
</organism>
<feature type="transmembrane region" description="Helical" evidence="9">
    <location>
        <begin position="258"/>
        <end position="278"/>
    </location>
</feature>
<feature type="transmembrane region" description="Helical" evidence="9">
    <location>
        <begin position="172"/>
        <end position="191"/>
    </location>
</feature>
<gene>
    <name evidence="10" type="ORF">AGOS_AGL365C</name>
</gene>
<dbReference type="eggNOG" id="KOG1237">
    <property type="taxonomic scope" value="Eukaryota"/>
</dbReference>
<dbReference type="EMBL" id="AE016820">
    <property type="protein sequence ID" value="AAS54126.1"/>
    <property type="molecule type" value="Genomic_DNA"/>
</dbReference>
<evidence type="ECO:0000256" key="3">
    <source>
        <dbReference type="ARBA" id="ARBA00022448"/>
    </source>
</evidence>
<feature type="transmembrane region" description="Helical" evidence="9">
    <location>
        <begin position="345"/>
        <end position="364"/>
    </location>
</feature>
<keyword evidence="4 9" id="KW-0812">Transmembrane</keyword>
<evidence type="ECO:0000256" key="1">
    <source>
        <dbReference type="ARBA" id="ARBA00004141"/>
    </source>
</evidence>
<dbReference type="AlphaFoldDB" id="Q751Q4"/>
<evidence type="ECO:0000313" key="11">
    <source>
        <dbReference type="Proteomes" id="UP000000591"/>
    </source>
</evidence>
<dbReference type="SUPFAM" id="SSF103473">
    <property type="entry name" value="MFS general substrate transporter"/>
    <property type="match status" value="1"/>
</dbReference>
<dbReference type="GO" id="GO:0005886">
    <property type="term" value="C:plasma membrane"/>
    <property type="evidence" value="ECO:0000318"/>
    <property type="project" value="GO_Central"/>
</dbReference>
<reference evidence="10 11" key="1">
    <citation type="journal article" date="2004" name="Science">
        <title>The Ashbya gossypii genome as a tool for mapping the ancient Saccharomyces cerevisiae genome.</title>
        <authorList>
            <person name="Dietrich F.S."/>
            <person name="Voegeli S."/>
            <person name="Brachat S."/>
            <person name="Lerch A."/>
            <person name="Gates K."/>
            <person name="Steiner S."/>
            <person name="Mohr C."/>
            <person name="Pohlmann R."/>
            <person name="Luedi P."/>
            <person name="Choi S."/>
            <person name="Wing R.A."/>
            <person name="Flavier A."/>
            <person name="Gaffney T.D."/>
            <person name="Philippsen P."/>
        </authorList>
    </citation>
    <scope>NUCLEOTIDE SEQUENCE [LARGE SCALE GENOMIC DNA]</scope>
    <source>
        <strain evidence="11">ATCC 10895 / CBS 109.51 / FGSC 9923 / NRRL Y-1056</strain>
    </source>
</reference>
<sequence>MNSAEPEPKNIEKKPDSSSFQNEIVTVCTQYPEELLEPTEEEEKRLRHVVAAPKWTVYMICLIELAERASYYGTGDRLYNFFQYPLPQGGNGAGAGPDDQNPGALGRGLQVATSLNLVLKFTSYFFPLVTGYVADMYVGELKMLWLGIWTGVVSHVIFVIAALPAVIKHNNLCMALAVLGLLTLSLCTAFVKPVLLPMLLRQYPHETNVVKTLPTGERVILNRDASLQRMSMTFYWCINVGSFVSLATGYSAQRVGYWLSFLIPLVLFLIMPAILLTLKNVKVTPPLGESLFAECLKVIKVCFEPGWFKRYRSGSFWRYAKPSNLRALGRTGWRRSKEGFYKESLVEDTRITLAACVIFLYYVIYNMNDNQLSSIINNQAGSMTGEGVPNDVISNFNPLAIIITMPIIDYGLNPLLRRLRINFKPVYRIFFGFMLAVLASVAGAIIQAAIYNTSPCGKHASTCSETIRQVSPLSRWLVGVEYVLSGVSECFAMPTGYEIAFERSPKDMKAFVMSLFLVTTALSSILTQIFNGIMTDPYLVIPFILFAVLGTLFAILFLYRYWNLDKVMEAERRERAILDPLEILAHNGPPDYDETKQKL</sequence>
<dbReference type="FunFam" id="1.20.1250.20:FF:000085">
    <property type="entry name" value="MFS peptide transporter Ptr2"/>
    <property type="match status" value="1"/>
</dbReference>
<dbReference type="GO" id="GO:0071916">
    <property type="term" value="F:dipeptide transmembrane transporter activity"/>
    <property type="evidence" value="ECO:0000318"/>
    <property type="project" value="GO_Central"/>
</dbReference>